<evidence type="ECO:0000313" key="2">
    <source>
        <dbReference type="Proteomes" id="UP001055439"/>
    </source>
</evidence>
<gene>
    <name evidence="1" type="ORF">MUK42_34550</name>
</gene>
<protein>
    <submittedName>
        <fullName evidence="1">Uncharacterized protein</fullName>
    </submittedName>
</protein>
<dbReference type="AlphaFoldDB" id="A0A9E7EA09"/>
<name>A0A9E7EA09_9LILI</name>
<dbReference type="EMBL" id="CP097502">
    <property type="protein sequence ID" value="URD73226.1"/>
    <property type="molecule type" value="Genomic_DNA"/>
</dbReference>
<evidence type="ECO:0000313" key="1">
    <source>
        <dbReference type="EMBL" id="URD73226.1"/>
    </source>
</evidence>
<dbReference type="Proteomes" id="UP001055439">
    <property type="component" value="Chromosome 1"/>
</dbReference>
<reference evidence="1" key="1">
    <citation type="submission" date="2022-05" db="EMBL/GenBank/DDBJ databases">
        <title>The Musa troglodytarum L. genome provides insights into the mechanism of non-climacteric behaviour and enrichment of carotenoids.</title>
        <authorList>
            <person name="Wang J."/>
        </authorList>
    </citation>
    <scope>NUCLEOTIDE SEQUENCE</scope>
    <source>
        <tissue evidence="1">Leaf</tissue>
    </source>
</reference>
<organism evidence="1 2">
    <name type="scientific">Musa troglodytarum</name>
    <name type="common">fe'i banana</name>
    <dbReference type="NCBI Taxonomy" id="320322"/>
    <lineage>
        <taxon>Eukaryota</taxon>
        <taxon>Viridiplantae</taxon>
        <taxon>Streptophyta</taxon>
        <taxon>Embryophyta</taxon>
        <taxon>Tracheophyta</taxon>
        <taxon>Spermatophyta</taxon>
        <taxon>Magnoliopsida</taxon>
        <taxon>Liliopsida</taxon>
        <taxon>Zingiberales</taxon>
        <taxon>Musaceae</taxon>
        <taxon>Musa</taxon>
    </lineage>
</organism>
<accession>A0A9E7EA09</accession>
<keyword evidence="2" id="KW-1185">Reference proteome</keyword>
<sequence>MVESLRRSHLSKEEKGEKEVRFYCGTTFPPLLYGFQLVEGRLSSAPDVLLHFDPRVGRCGDHQVIPFAVPALKSS</sequence>
<proteinExistence type="predicted"/>